<gene>
    <name evidence="1" type="ORF">GALL_72520</name>
</gene>
<reference evidence="1" key="1">
    <citation type="submission" date="2016-10" db="EMBL/GenBank/DDBJ databases">
        <title>Sequence of Gallionella enrichment culture.</title>
        <authorList>
            <person name="Poehlein A."/>
            <person name="Muehling M."/>
            <person name="Daniel R."/>
        </authorList>
    </citation>
    <scope>NUCLEOTIDE SEQUENCE</scope>
</reference>
<accession>A0A1J5TGC3</accession>
<dbReference type="AlphaFoldDB" id="A0A1J5TGC3"/>
<comment type="caution">
    <text evidence="1">The sequence shown here is derived from an EMBL/GenBank/DDBJ whole genome shotgun (WGS) entry which is preliminary data.</text>
</comment>
<sequence>MNQDHAARLIARLLALRYLPREDKEVRRLLVDAAFRDEVDQRLAASGLRLLAHPFSAYVGVALTRECESAVFEQNDAWQSSNLGLPKDAVALLVILWALIILPKRERQQSGEAAQKEEQTEMFETVKLTPLAHEASRGIAENVLLEDYGKLLGGKARLQQFALPQLSRLGFIERKNKVIHEGPLLDLAFDYAEMAPRILQGALSDLLKQRGILRDVTLEELHNVSPD</sequence>
<name>A0A1J5TGC3_9ZZZZ</name>
<evidence type="ECO:0000313" key="1">
    <source>
        <dbReference type="EMBL" id="OIR11078.1"/>
    </source>
</evidence>
<organism evidence="1">
    <name type="scientific">mine drainage metagenome</name>
    <dbReference type="NCBI Taxonomy" id="410659"/>
    <lineage>
        <taxon>unclassified sequences</taxon>
        <taxon>metagenomes</taxon>
        <taxon>ecological metagenomes</taxon>
    </lineage>
</organism>
<dbReference type="EMBL" id="MLJW01000021">
    <property type="protein sequence ID" value="OIR11078.1"/>
    <property type="molecule type" value="Genomic_DNA"/>
</dbReference>
<protein>
    <submittedName>
        <fullName evidence="1">Uncharacterized protein</fullName>
    </submittedName>
</protein>
<proteinExistence type="predicted"/>